<feature type="transmembrane region" description="Helical" evidence="1">
    <location>
        <begin position="125"/>
        <end position="144"/>
    </location>
</feature>
<keyword evidence="1" id="KW-1133">Transmembrane helix</keyword>
<keyword evidence="1" id="KW-0472">Membrane</keyword>
<evidence type="ECO:0000256" key="1">
    <source>
        <dbReference type="SAM" id="Phobius"/>
    </source>
</evidence>
<dbReference type="Proteomes" id="UP001515480">
    <property type="component" value="Unassembled WGS sequence"/>
</dbReference>
<feature type="transmembrane region" description="Helical" evidence="1">
    <location>
        <begin position="53"/>
        <end position="71"/>
    </location>
</feature>
<keyword evidence="3" id="KW-1185">Reference proteome</keyword>
<organism evidence="2 3">
    <name type="scientific">Prymnesium parvum</name>
    <name type="common">Toxic golden alga</name>
    <dbReference type="NCBI Taxonomy" id="97485"/>
    <lineage>
        <taxon>Eukaryota</taxon>
        <taxon>Haptista</taxon>
        <taxon>Haptophyta</taxon>
        <taxon>Prymnesiophyceae</taxon>
        <taxon>Prymnesiales</taxon>
        <taxon>Prymnesiaceae</taxon>
        <taxon>Prymnesium</taxon>
    </lineage>
</organism>
<dbReference type="AlphaFoldDB" id="A0AB34J7Z3"/>
<accession>A0AB34J7Z3</accession>
<proteinExistence type="predicted"/>
<keyword evidence="1" id="KW-0812">Transmembrane</keyword>
<name>A0AB34J7Z3_PRYPA</name>
<comment type="caution">
    <text evidence="2">The sequence shown here is derived from an EMBL/GenBank/DDBJ whole genome shotgun (WGS) entry which is preliminary data.</text>
</comment>
<feature type="transmembrane region" description="Helical" evidence="1">
    <location>
        <begin position="99"/>
        <end position="118"/>
    </location>
</feature>
<gene>
    <name evidence="2" type="ORF">AB1Y20_003935</name>
</gene>
<evidence type="ECO:0000313" key="2">
    <source>
        <dbReference type="EMBL" id="KAL1514850.1"/>
    </source>
</evidence>
<evidence type="ECO:0000313" key="3">
    <source>
        <dbReference type="Proteomes" id="UP001515480"/>
    </source>
</evidence>
<sequence length="213" mass="23413">MSTSSAQLSEDEAYARELAAQEFADASPPAPPPRRRTPARASAAHCAAARHRLALCFLCALELLGLAVLLLQQTDGGFPRDVDELRRRLEGFASFEEPWLHVTAAAAAFPLLGLAGALALLRPVLWMYCVFLLAAIVFRIYLLFEVSFEEGIACGQTAEQCRQELLLDEVLLSICITFDMQAMYEAARLSLCVDELQLYKSAEPLVATPAPRR</sequence>
<protein>
    <submittedName>
        <fullName evidence="2">Uncharacterized protein</fullName>
    </submittedName>
</protein>
<dbReference type="EMBL" id="JBGBPQ010000012">
    <property type="protein sequence ID" value="KAL1514850.1"/>
    <property type="molecule type" value="Genomic_DNA"/>
</dbReference>
<reference evidence="2 3" key="1">
    <citation type="journal article" date="2024" name="Science">
        <title>Giant polyketide synthase enzymes in the biosynthesis of giant marine polyether toxins.</title>
        <authorList>
            <person name="Fallon T.R."/>
            <person name="Shende V.V."/>
            <person name="Wierzbicki I.H."/>
            <person name="Pendleton A.L."/>
            <person name="Watervoot N.F."/>
            <person name="Auber R.P."/>
            <person name="Gonzalez D.J."/>
            <person name="Wisecaver J.H."/>
            <person name="Moore B.S."/>
        </authorList>
    </citation>
    <scope>NUCLEOTIDE SEQUENCE [LARGE SCALE GENOMIC DNA]</scope>
    <source>
        <strain evidence="2 3">12B1</strain>
    </source>
</reference>